<comment type="caution">
    <text evidence="2">The sequence shown here is derived from an EMBL/GenBank/DDBJ whole genome shotgun (WGS) entry which is preliminary data.</text>
</comment>
<protein>
    <submittedName>
        <fullName evidence="2">Nitrous oxide reductase accessory protein NosL</fullName>
    </submittedName>
</protein>
<evidence type="ECO:0000313" key="2">
    <source>
        <dbReference type="EMBL" id="MDJ1493022.1"/>
    </source>
</evidence>
<keyword evidence="3" id="KW-1185">Reference proteome</keyword>
<evidence type="ECO:0000313" key="3">
    <source>
        <dbReference type="Proteomes" id="UP001228581"/>
    </source>
</evidence>
<dbReference type="Pfam" id="PF05573">
    <property type="entry name" value="NosL"/>
    <property type="match status" value="1"/>
</dbReference>
<dbReference type="RefSeq" id="WP_313994692.1">
    <property type="nucleotide sequence ID" value="NZ_JASJOT010000004.1"/>
</dbReference>
<evidence type="ECO:0000256" key="1">
    <source>
        <dbReference type="SAM" id="Phobius"/>
    </source>
</evidence>
<dbReference type="SUPFAM" id="SSF160387">
    <property type="entry name" value="NosL/MerB-like"/>
    <property type="match status" value="1"/>
</dbReference>
<dbReference type="InterPro" id="IPR008719">
    <property type="entry name" value="N2O_reductase_NosL"/>
</dbReference>
<keyword evidence="1" id="KW-0472">Membrane</keyword>
<keyword evidence="1" id="KW-0812">Transmembrane</keyword>
<proteinExistence type="predicted"/>
<keyword evidence="1" id="KW-1133">Transmembrane helix</keyword>
<dbReference type="PANTHER" id="PTHR41247">
    <property type="entry name" value="HTH-TYPE TRANSCRIPTIONAL REPRESSOR YCNK"/>
    <property type="match status" value="1"/>
</dbReference>
<sequence length="341" mass="37488">MKPVSTVCRILVAVASLSLVVTYFVPVWRIDLSAPQYPEGLSMQIWLTKLSGDVDIINGLNHYIGMATLHAESFPEFAFLPYIVAFYIATGLLTALIGKRPFLLGYLILLLLGAVVALGDFYRWGYEYGHNLDPNAAIQVPGMSYQPPVIGFKNLLNFGAWSVPDSGGWIFIIAGILIAGVYIYEAFFQKEHSQKGFGKIVALVSIVWFVSGCTVESEPIQYGKDNCHFCKMGMADTKFGAEIVTKKGKVYKFDDVNCMLNYQATGDLPAAEIALQLVADFANPKTLIPVEGAFFLAGSEIHSPMNSQVAAFQSEQALQKASQDLPGEVLDWLQVSKKFKK</sequence>
<dbReference type="Proteomes" id="UP001228581">
    <property type="component" value="Unassembled WGS sequence"/>
</dbReference>
<dbReference type="EMBL" id="JASJOT010000004">
    <property type="protein sequence ID" value="MDJ1493022.1"/>
    <property type="molecule type" value="Genomic_DNA"/>
</dbReference>
<gene>
    <name evidence="2" type="ORF">QNI19_08765</name>
</gene>
<name>A0ABT7CH07_9BACT</name>
<feature type="transmembrane region" description="Helical" evidence="1">
    <location>
        <begin position="166"/>
        <end position="184"/>
    </location>
</feature>
<reference evidence="2 3" key="1">
    <citation type="submission" date="2023-05" db="EMBL/GenBank/DDBJ databases">
        <authorList>
            <person name="Zhang X."/>
        </authorList>
    </citation>
    <scope>NUCLEOTIDE SEQUENCE [LARGE SCALE GENOMIC DNA]</scope>
    <source>
        <strain evidence="2 3">DM2B3-1</strain>
    </source>
</reference>
<dbReference type="PANTHER" id="PTHR41247:SF1">
    <property type="entry name" value="HTH-TYPE TRANSCRIPTIONAL REPRESSOR YCNK"/>
    <property type="match status" value="1"/>
</dbReference>
<feature type="transmembrane region" description="Helical" evidence="1">
    <location>
        <begin position="7"/>
        <end position="28"/>
    </location>
</feature>
<feature type="transmembrane region" description="Helical" evidence="1">
    <location>
        <begin position="104"/>
        <end position="124"/>
    </location>
</feature>
<feature type="transmembrane region" description="Helical" evidence="1">
    <location>
        <begin position="79"/>
        <end position="97"/>
    </location>
</feature>
<organism evidence="2 3">
    <name type="scientific">Xanthocytophaga flava</name>
    <dbReference type="NCBI Taxonomy" id="3048013"/>
    <lineage>
        <taxon>Bacteria</taxon>
        <taxon>Pseudomonadati</taxon>
        <taxon>Bacteroidota</taxon>
        <taxon>Cytophagia</taxon>
        <taxon>Cytophagales</taxon>
        <taxon>Rhodocytophagaceae</taxon>
        <taxon>Xanthocytophaga</taxon>
    </lineage>
</organism>
<accession>A0ABT7CH07</accession>